<dbReference type="PRINTS" id="PR01545">
    <property type="entry name" value="THEMAYE10DUF"/>
</dbReference>
<dbReference type="InterPro" id="IPR013785">
    <property type="entry name" value="Aldolase_TIM"/>
</dbReference>
<evidence type="ECO:0000256" key="1">
    <source>
        <dbReference type="SAM" id="SignalP"/>
    </source>
</evidence>
<evidence type="ECO:0000313" key="2">
    <source>
        <dbReference type="EMBL" id="AMW33938.1"/>
    </source>
</evidence>
<reference evidence="2 3" key="1">
    <citation type="submission" date="2016-02" db="EMBL/GenBank/DDBJ databases">
        <title>Complete Genome of H5569, the type strain of the newly described species Haematospirillium jordaniae.</title>
        <authorList>
            <person name="Nicholson A.C."/>
            <person name="Humrighouse B.W."/>
            <person name="Loparov V."/>
            <person name="McQuiston J.R."/>
        </authorList>
    </citation>
    <scope>NUCLEOTIDE SEQUENCE [LARGE SCALE GENOMIC DNA]</scope>
    <source>
        <strain evidence="2 3">H5569</strain>
    </source>
</reference>
<feature type="chain" id="PRO_5044368587" description="Glycoside-hydrolase family GH114 TIM-barrel domain-containing protein" evidence="1">
    <location>
        <begin position="19"/>
        <end position="368"/>
    </location>
</feature>
<dbReference type="AlphaFoldDB" id="A0A143DCU4"/>
<dbReference type="InterPro" id="IPR017853">
    <property type="entry name" value="GH"/>
</dbReference>
<dbReference type="STRING" id="1549855.AY555_00715"/>
<dbReference type="EMBL" id="CP014525">
    <property type="protein sequence ID" value="AMW33938.1"/>
    <property type="molecule type" value="Genomic_DNA"/>
</dbReference>
<feature type="signal peptide" evidence="1">
    <location>
        <begin position="1"/>
        <end position="18"/>
    </location>
</feature>
<keyword evidence="3" id="KW-1185">Reference proteome</keyword>
<dbReference type="Proteomes" id="UP000076066">
    <property type="component" value="Chromosome"/>
</dbReference>
<keyword evidence="1" id="KW-0732">Signal</keyword>
<dbReference type="OrthoDB" id="30037at2"/>
<dbReference type="InterPro" id="IPR016062">
    <property type="entry name" value="TM1410-rel"/>
</dbReference>
<dbReference type="Gene3D" id="3.20.20.70">
    <property type="entry name" value="Aldolase class I"/>
    <property type="match status" value="2"/>
</dbReference>
<dbReference type="PANTHER" id="PTHR35882">
    <property type="entry name" value="PELA"/>
    <property type="match status" value="1"/>
</dbReference>
<proteinExistence type="predicted"/>
<dbReference type="RefSeq" id="WP_066132107.1">
    <property type="nucleotide sequence ID" value="NZ_CP014525.1"/>
</dbReference>
<evidence type="ECO:0008006" key="4">
    <source>
        <dbReference type="Google" id="ProtNLM"/>
    </source>
</evidence>
<dbReference type="PANTHER" id="PTHR35882:SF2">
    <property type="entry name" value="PELA"/>
    <property type="match status" value="1"/>
</dbReference>
<dbReference type="SUPFAM" id="SSF51445">
    <property type="entry name" value="(Trans)glycosidases"/>
    <property type="match status" value="1"/>
</dbReference>
<gene>
    <name evidence="2" type="ORF">AY555_00715</name>
</gene>
<evidence type="ECO:0000313" key="3">
    <source>
        <dbReference type="Proteomes" id="UP000076066"/>
    </source>
</evidence>
<sequence>MHSLYRSLAILTALLAGAGTNMSTSLAQTAPVAPGSIRVDGRILGESAPPAPNEPPLVIPDFRNAMRDMIVSLGEYAHTRNSHFVVLVRHGLGLLMKSEREAKIERMTLEQDTGPIPPTPEPAGTFNRRLVQSLDGVVVDGQFCAEEPTASPGFIAALHDIGLNILTIDHCGTPDAAEKALRTAQTQHIVAHADSGTTPLAGPGPMVLAGNNPQGVNSLAQATNALFVEGNSSEGSKELWLIRLRDTNHDVLVIDPFWRDRIPLSAADVASLRLKQTGSRRLVLARLHLSQAADTRYYWNNDWKINDPKWLTGPVPGKPGTYVVAYWEKEWRELVGKMFNGMMDLGFDGIVLEGADAYAPMESKIFIK</sequence>
<accession>A0A143DCU4</accession>
<protein>
    <recommendedName>
        <fullName evidence="4">Glycoside-hydrolase family GH114 TIM-barrel domain-containing protein</fullName>
    </recommendedName>
</protein>
<organism evidence="2 3">
    <name type="scientific">Haematospirillum jordaniae</name>
    <dbReference type="NCBI Taxonomy" id="1549855"/>
    <lineage>
        <taxon>Bacteria</taxon>
        <taxon>Pseudomonadati</taxon>
        <taxon>Pseudomonadota</taxon>
        <taxon>Alphaproteobacteria</taxon>
        <taxon>Rhodospirillales</taxon>
        <taxon>Novispirillaceae</taxon>
        <taxon>Haematospirillum</taxon>
    </lineage>
</organism>
<dbReference type="KEGG" id="hjo:AY555_00715"/>
<dbReference type="GeneID" id="53315678"/>
<name>A0A143DCU4_9PROT</name>